<dbReference type="RefSeq" id="WP_191297484.1">
    <property type="nucleotide sequence ID" value="NZ_BNAR01000002.1"/>
</dbReference>
<keyword evidence="3" id="KW-0028">Amino-acid biosynthesis</keyword>
<keyword evidence="5" id="KW-1185">Reference proteome</keyword>
<evidence type="ECO:0000256" key="3">
    <source>
        <dbReference type="RuleBase" id="RU363071"/>
    </source>
</evidence>
<organism evidence="4 5">
    <name type="scientific">Lentzea cavernae</name>
    <dbReference type="NCBI Taxonomy" id="2020703"/>
    <lineage>
        <taxon>Bacteria</taxon>
        <taxon>Bacillati</taxon>
        <taxon>Actinomycetota</taxon>
        <taxon>Actinomycetes</taxon>
        <taxon>Pseudonocardiales</taxon>
        <taxon>Pseudonocardiaceae</taxon>
        <taxon>Lentzea</taxon>
    </lineage>
</organism>
<dbReference type="EMBL" id="BNAR01000002">
    <property type="protein sequence ID" value="GHH34849.1"/>
    <property type="molecule type" value="Genomic_DNA"/>
</dbReference>
<evidence type="ECO:0000313" key="4">
    <source>
        <dbReference type="EMBL" id="GHH34849.1"/>
    </source>
</evidence>
<dbReference type="PANTHER" id="PTHR21337:SF0">
    <property type="entry name" value="PHOSPHO-2-DEHYDRO-3-DEOXYHEPTONATE ALDOLASE"/>
    <property type="match status" value="1"/>
</dbReference>
<comment type="caution">
    <text evidence="4">The sequence shown here is derived from an EMBL/GenBank/DDBJ whole genome shotgun (WGS) entry which is preliminary data.</text>
</comment>
<evidence type="ECO:0000256" key="1">
    <source>
        <dbReference type="ARBA" id="ARBA00008911"/>
    </source>
</evidence>
<protein>
    <recommendedName>
        <fullName evidence="3">Phospho-2-dehydro-3-deoxyheptonate aldolase</fullName>
        <ecNumber evidence="3">2.5.1.54</ecNumber>
    </recommendedName>
</protein>
<evidence type="ECO:0000313" key="5">
    <source>
        <dbReference type="Proteomes" id="UP000605568"/>
    </source>
</evidence>
<accession>A0ABQ3M862</accession>
<comment type="pathway">
    <text evidence="3">Metabolic intermediate biosynthesis; chorismate biosynthesis; chorismate from D-erythrose 4-phosphate and phosphoenolpyruvate: step 1/7.</text>
</comment>
<dbReference type="Proteomes" id="UP000605568">
    <property type="component" value="Unassembled WGS sequence"/>
</dbReference>
<gene>
    <name evidence="4" type="primary">phzC1</name>
    <name evidence="4" type="ORF">GCM10017774_19470</name>
</gene>
<reference evidence="5" key="1">
    <citation type="journal article" date="2019" name="Int. J. Syst. Evol. Microbiol.">
        <title>The Global Catalogue of Microorganisms (GCM) 10K type strain sequencing project: providing services to taxonomists for standard genome sequencing and annotation.</title>
        <authorList>
            <consortium name="The Broad Institute Genomics Platform"/>
            <consortium name="The Broad Institute Genome Sequencing Center for Infectious Disease"/>
            <person name="Wu L."/>
            <person name="Ma J."/>
        </authorList>
    </citation>
    <scope>NUCLEOTIDE SEQUENCE [LARGE SCALE GENOMIC DNA]</scope>
    <source>
        <strain evidence="5">CGMCC 4.7367</strain>
    </source>
</reference>
<dbReference type="SUPFAM" id="SSF51569">
    <property type="entry name" value="Aldolase"/>
    <property type="match status" value="1"/>
</dbReference>
<dbReference type="InterPro" id="IPR002480">
    <property type="entry name" value="DAHP_synth_2"/>
</dbReference>
<proteinExistence type="inferred from homology"/>
<dbReference type="PANTHER" id="PTHR21337">
    <property type="entry name" value="PHOSPHO-2-DEHYDRO-3-DEOXYHEPTONATE ALDOLASE 1, 2"/>
    <property type="match status" value="1"/>
</dbReference>
<keyword evidence="3" id="KW-0057">Aromatic amino acid biosynthesis</keyword>
<evidence type="ECO:0000256" key="2">
    <source>
        <dbReference type="ARBA" id="ARBA00022679"/>
    </source>
</evidence>
<dbReference type="Gene3D" id="3.20.20.70">
    <property type="entry name" value="Aldolase class I"/>
    <property type="match status" value="1"/>
</dbReference>
<dbReference type="EC" id="2.5.1.54" evidence="3"/>
<comment type="catalytic activity">
    <reaction evidence="3">
        <text>D-erythrose 4-phosphate + phosphoenolpyruvate + H2O = 7-phospho-2-dehydro-3-deoxy-D-arabino-heptonate + phosphate</text>
        <dbReference type="Rhea" id="RHEA:14717"/>
        <dbReference type="ChEBI" id="CHEBI:15377"/>
        <dbReference type="ChEBI" id="CHEBI:16897"/>
        <dbReference type="ChEBI" id="CHEBI:43474"/>
        <dbReference type="ChEBI" id="CHEBI:58394"/>
        <dbReference type="ChEBI" id="CHEBI:58702"/>
        <dbReference type="EC" id="2.5.1.54"/>
    </reaction>
</comment>
<dbReference type="InterPro" id="IPR013785">
    <property type="entry name" value="Aldolase_TIM"/>
</dbReference>
<dbReference type="Pfam" id="PF01474">
    <property type="entry name" value="DAHP_synth_2"/>
    <property type="match status" value="2"/>
</dbReference>
<keyword evidence="2 3" id="KW-0808">Transferase</keyword>
<sequence>MSGAVGLVPDWRTLVARQQPQWPDRARLGEVVAELAGRPPVVTPRECDALTSRLAGVAQGRALLLQGGDCAERLDKVSARAIRSTLRLLRQMSVVLAAGTGLPVTTVGRIAGQYAKPRSSPTETVDGRTLPVYRGDAVNGTGFTPTERLPDPVRLRRVYDASRYTVDVLRASGAEVFTSHEGLLLDYEEALTRPDRRSGRRYAGSGHLLWIGDRTRDLDGAHVAYFATIDNPVAVKLGPSTTPEHALALIERLDPERRPGRLTFVVRMGAERVRDLLPELVEKVDASGSPVIWVSDPMHGNTFTAPSGYKTRRFGDVFDELTGFVEVHRALGTHPGGLHVELTGEDVTECVGGGVGLDDLHRHYESACDPRLNATQALELACLVTELLR</sequence>
<name>A0ABQ3M862_9PSEU</name>
<comment type="similarity">
    <text evidence="1 3">Belongs to the class-II DAHP synthase family.</text>
</comment>